<dbReference type="SUPFAM" id="SSF56784">
    <property type="entry name" value="HAD-like"/>
    <property type="match status" value="1"/>
</dbReference>
<dbReference type="Pfam" id="PF00702">
    <property type="entry name" value="Hydrolase"/>
    <property type="match status" value="1"/>
</dbReference>
<dbReference type="InterPro" id="IPR023214">
    <property type="entry name" value="HAD_sf"/>
</dbReference>
<accession>A0AAD6CN57</accession>
<name>A0AAD6CN57_9EURO</name>
<dbReference type="PANTHER" id="PTHR43316:SF4">
    <property type="entry name" value="ACID DEHALOGENASE, PUTATIVE (AFU_ORTHOLOGUE AFUA_8G05870)-RELATED"/>
    <property type="match status" value="1"/>
</dbReference>
<dbReference type="AlphaFoldDB" id="A0AAD6CN57"/>
<dbReference type="GO" id="GO:0016787">
    <property type="term" value="F:hydrolase activity"/>
    <property type="evidence" value="ECO:0007669"/>
    <property type="project" value="UniProtKB-KW"/>
</dbReference>
<dbReference type="EMBL" id="JAQIZZ010000008">
    <property type="protein sequence ID" value="KAJ5526336.1"/>
    <property type="molecule type" value="Genomic_DNA"/>
</dbReference>
<dbReference type="Gene3D" id="1.10.150.240">
    <property type="entry name" value="Putative phosphatase, domain 2"/>
    <property type="match status" value="1"/>
</dbReference>
<evidence type="ECO:0000256" key="1">
    <source>
        <dbReference type="ARBA" id="ARBA00022801"/>
    </source>
</evidence>
<keyword evidence="1" id="KW-0378">Hydrolase</keyword>
<dbReference type="InterPro" id="IPR051540">
    <property type="entry name" value="S-2-haloacid_dehalogenase"/>
</dbReference>
<organism evidence="2 3">
    <name type="scientific">Penicillium frequentans</name>
    <dbReference type="NCBI Taxonomy" id="3151616"/>
    <lineage>
        <taxon>Eukaryota</taxon>
        <taxon>Fungi</taxon>
        <taxon>Dikarya</taxon>
        <taxon>Ascomycota</taxon>
        <taxon>Pezizomycotina</taxon>
        <taxon>Eurotiomycetes</taxon>
        <taxon>Eurotiomycetidae</taxon>
        <taxon>Eurotiales</taxon>
        <taxon>Aspergillaceae</taxon>
        <taxon>Penicillium</taxon>
    </lineage>
</organism>
<dbReference type="PANTHER" id="PTHR43316">
    <property type="entry name" value="HYDROLASE, HALOACID DELAHOGENASE-RELATED"/>
    <property type="match status" value="1"/>
</dbReference>
<comment type="caution">
    <text evidence="2">The sequence shown here is derived from an EMBL/GenBank/DDBJ whole genome shotgun (WGS) entry which is preliminary data.</text>
</comment>
<proteinExistence type="predicted"/>
<evidence type="ECO:0008006" key="4">
    <source>
        <dbReference type="Google" id="ProtNLM"/>
    </source>
</evidence>
<protein>
    <recommendedName>
        <fullName evidence="4">2-haloalkanoic acid dehalogenase</fullName>
    </recommendedName>
</protein>
<dbReference type="Proteomes" id="UP001220324">
    <property type="component" value="Unassembled WGS sequence"/>
</dbReference>
<sequence length="245" mass="27108">MTSSKNVVFDIVGTLVSYDNLYNAIDRRLGDRLRAEGIKPWLLGSAWMETAEREYTNLSISGRYLPYSQVFESLFYRILGMMGGIENPRAFASAEDLAYIMHEYQSLTMRPGAAECVQKLRDAGFTVWALTAADLKRVGGYFQKAGIEFPAENLLSCDSAGVGKPDLAAYRPLLEKLTVENGGKIPWFAAAHLWDVSAARRAGFKGAYCTVLEQEALTNLFGEMDVIDDTLPGMAEKIIAHQAEN</sequence>
<dbReference type="InterPro" id="IPR023198">
    <property type="entry name" value="PGP-like_dom2"/>
</dbReference>
<evidence type="ECO:0000313" key="2">
    <source>
        <dbReference type="EMBL" id="KAJ5526336.1"/>
    </source>
</evidence>
<gene>
    <name evidence="2" type="ORF">N7494_012986</name>
</gene>
<dbReference type="InterPro" id="IPR036412">
    <property type="entry name" value="HAD-like_sf"/>
</dbReference>
<reference evidence="2 3" key="1">
    <citation type="journal article" date="2023" name="IMA Fungus">
        <title>Comparative genomic study of the Penicillium genus elucidates a diverse pangenome and 15 lateral gene transfer events.</title>
        <authorList>
            <person name="Petersen C."/>
            <person name="Sorensen T."/>
            <person name="Nielsen M.R."/>
            <person name="Sondergaard T.E."/>
            <person name="Sorensen J.L."/>
            <person name="Fitzpatrick D.A."/>
            <person name="Frisvad J.C."/>
            <person name="Nielsen K.L."/>
        </authorList>
    </citation>
    <scope>NUCLEOTIDE SEQUENCE [LARGE SCALE GENOMIC DNA]</scope>
    <source>
        <strain evidence="2 3">IBT 35679</strain>
    </source>
</reference>
<dbReference type="Gene3D" id="3.40.50.1000">
    <property type="entry name" value="HAD superfamily/HAD-like"/>
    <property type="match status" value="1"/>
</dbReference>
<keyword evidence="3" id="KW-1185">Reference proteome</keyword>
<evidence type="ECO:0000313" key="3">
    <source>
        <dbReference type="Proteomes" id="UP001220324"/>
    </source>
</evidence>